<name>A0AA45WXA8_9CLOT</name>
<proteinExistence type="predicted"/>
<dbReference type="Pfam" id="PF09918">
    <property type="entry name" value="DUF2148"/>
    <property type="match status" value="1"/>
</dbReference>
<dbReference type="InterPro" id="IPR019224">
    <property type="entry name" value="DUF2148"/>
</dbReference>
<dbReference type="PANTHER" id="PTHR40101">
    <property type="entry name" value="CONSERVED PROTEIN"/>
    <property type="match status" value="1"/>
</dbReference>
<evidence type="ECO:0000313" key="3">
    <source>
        <dbReference type="Proteomes" id="UP001158066"/>
    </source>
</evidence>
<dbReference type="PANTHER" id="PTHR40101:SF1">
    <property type="entry name" value="4FE-4S DOMAIN-CONTAINING PROTEIN"/>
    <property type="match status" value="1"/>
</dbReference>
<dbReference type="RefSeq" id="WP_283409909.1">
    <property type="nucleotide sequence ID" value="NZ_FXUF01000010.1"/>
</dbReference>
<evidence type="ECO:0000313" key="2">
    <source>
        <dbReference type="EMBL" id="SMP62903.1"/>
    </source>
</evidence>
<dbReference type="EMBL" id="FXUF01000010">
    <property type="protein sequence ID" value="SMP62903.1"/>
    <property type="molecule type" value="Genomic_DNA"/>
</dbReference>
<accession>A0AA45WXA8</accession>
<comment type="caution">
    <text evidence="2">The sequence shown here is derived from an EMBL/GenBank/DDBJ whole genome shotgun (WGS) entry which is preliminary data.</text>
</comment>
<feature type="domain" description="DUF2148" evidence="1">
    <location>
        <begin position="109"/>
        <end position="175"/>
    </location>
</feature>
<organism evidence="2 3">
    <name type="scientific">Anoxynatronum buryatiense</name>
    <dbReference type="NCBI Taxonomy" id="489973"/>
    <lineage>
        <taxon>Bacteria</taxon>
        <taxon>Bacillati</taxon>
        <taxon>Bacillota</taxon>
        <taxon>Clostridia</taxon>
        <taxon>Eubacteriales</taxon>
        <taxon>Clostridiaceae</taxon>
        <taxon>Anoxynatronum</taxon>
    </lineage>
</organism>
<keyword evidence="3" id="KW-1185">Reference proteome</keyword>
<dbReference type="Proteomes" id="UP001158066">
    <property type="component" value="Unassembled WGS sequence"/>
</dbReference>
<evidence type="ECO:0000259" key="1">
    <source>
        <dbReference type="Pfam" id="PF09918"/>
    </source>
</evidence>
<dbReference type="AlphaFoldDB" id="A0AA45WXA8"/>
<reference evidence="2" key="1">
    <citation type="submission" date="2017-05" db="EMBL/GenBank/DDBJ databases">
        <authorList>
            <person name="Varghese N."/>
            <person name="Submissions S."/>
        </authorList>
    </citation>
    <scope>NUCLEOTIDE SEQUENCE</scope>
    <source>
        <strain evidence="2">Su22</strain>
    </source>
</reference>
<protein>
    <submittedName>
        <fullName evidence="2">Uncharacterized protein, contains ferredoxin domain</fullName>
    </submittedName>
</protein>
<sequence length="176" mass="18528">MIYKSKELEKQAAMQVAQLMAAAARTAPKGKGSDRLEMMVLDGTDKEALSQEMRRIAEDSGAAFFQRDAGNVDDSQVVLLIGTRNGVAGVPVCGFCGFKDCAENVQHSGICAFATGDLGIAVGSAVSVAADHRCDNRIMFSAGKAALNLGYFGDDVIIAYGIPLAIKGKSPFFDRG</sequence>
<gene>
    <name evidence="2" type="ORF">SAMN06296020_110125</name>
</gene>